<evidence type="ECO:0000313" key="1">
    <source>
        <dbReference type="Ensembl" id="ENSCPRP00005022565.1"/>
    </source>
</evidence>
<protein>
    <submittedName>
        <fullName evidence="1">Uncharacterized protein</fullName>
    </submittedName>
</protein>
<name>A0A7M4FER2_CROPO</name>
<keyword evidence="2" id="KW-1185">Reference proteome</keyword>
<organism evidence="1 2">
    <name type="scientific">Crocodylus porosus</name>
    <name type="common">Saltwater crocodile</name>
    <name type="synonym">Estuarine crocodile</name>
    <dbReference type="NCBI Taxonomy" id="8502"/>
    <lineage>
        <taxon>Eukaryota</taxon>
        <taxon>Metazoa</taxon>
        <taxon>Chordata</taxon>
        <taxon>Craniata</taxon>
        <taxon>Vertebrata</taxon>
        <taxon>Euteleostomi</taxon>
        <taxon>Archelosauria</taxon>
        <taxon>Archosauria</taxon>
        <taxon>Crocodylia</taxon>
        <taxon>Longirostres</taxon>
        <taxon>Crocodylidae</taxon>
        <taxon>Crocodylus</taxon>
    </lineage>
</organism>
<reference evidence="1" key="1">
    <citation type="submission" date="2025-08" db="UniProtKB">
        <authorList>
            <consortium name="Ensembl"/>
        </authorList>
    </citation>
    <scope>IDENTIFICATION</scope>
</reference>
<dbReference type="AlphaFoldDB" id="A0A7M4FER2"/>
<proteinExistence type="predicted"/>
<dbReference type="Ensembl" id="ENSCPRT00005026378.1">
    <property type="protein sequence ID" value="ENSCPRP00005022565.1"/>
    <property type="gene ID" value="ENSCPRG00005015741.1"/>
</dbReference>
<sequence>PATTGSNPSRVIFASQPALPSEMLSSGRLAVGRSSKALSAEWM</sequence>
<evidence type="ECO:0000313" key="2">
    <source>
        <dbReference type="Proteomes" id="UP000594220"/>
    </source>
</evidence>
<dbReference type="Proteomes" id="UP000594220">
    <property type="component" value="Unplaced"/>
</dbReference>
<accession>A0A7M4FER2</accession>
<reference evidence="1" key="2">
    <citation type="submission" date="2025-09" db="UniProtKB">
        <authorList>
            <consortium name="Ensembl"/>
        </authorList>
    </citation>
    <scope>IDENTIFICATION</scope>
</reference>